<dbReference type="GO" id="GO:0003700">
    <property type="term" value="F:DNA-binding transcription factor activity"/>
    <property type="evidence" value="ECO:0007669"/>
    <property type="project" value="TreeGrafter"/>
</dbReference>
<keyword evidence="2" id="KW-0805">Transcription regulation</keyword>
<protein>
    <recommendedName>
        <fullName evidence="5">BHLH domain-containing protein</fullName>
    </recommendedName>
</protein>
<accession>A0A5N6Q3M6</accession>
<evidence type="ECO:0000259" key="5">
    <source>
        <dbReference type="PROSITE" id="PS50888"/>
    </source>
</evidence>
<dbReference type="GO" id="GO:0046983">
    <property type="term" value="F:protein dimerization activity"/>
    <property type="evidence" value="ECO:0007669"/>
    <property type="project" value="InterPro"/>
</dbReference>
<dbReference type="PROSITE" id="PS50888">
    <property type="entry name" value="BHLH"/>
    <property type="match status" value="1"/>
</dbReference>
<comment type="caution">
    <text evidence="6">The sequence shown here is derived from an EMBL/GenBank/DDBJ whole genome shotgun (WGS) entry which is preliminary data.</text>
</comment>
<dbReference type="SUPFAM" id="SSF47459">
    <property type="entry name" value="HLH, helix-loop-helix DNA-binding domain"/>
    <property type="match status" value="1"/>
</dbReference>
<organism evidence="6 7">
    <name type="scientific">Mikania micrantha</name>
    <name type="common">bitter vine</name>
    <dbReference type="NCBI Taxonomy" id="192012"/>
    <lineage>
        <taxon>Eukaryota</taxon>
        <taxon>Viridiplantae</taxon>
        <taxon>Streptophyta</taxon>
        <taxon>Embryophyta</taxon>
        <taxon>Tracheophyta</taxon>
        <taxon>Spermatophyta</taxon>
        <taxon>Magnoliopsida</taxon>
        <taxon>eudicotyledons</taxon>
        <taxon>Gunneridae</taxon>
        <taxon>Pentapetalae</taxon>
        <taxon>asterids</taxon>
        <taxon>campanulids</taxon>
        <taxon>Asterales</taxon>
        <taxon>Asteraceae</taxon>
        <taxon>Asteroideae</taxon>
        <taxon>Heliantheae alliance</taxon>
        <taxon>Eupatorieae</taxon>
        <taxon>Mikania</taxon>
    </lineage>
</organism>
<keyword evidence="3" id="KW-0804">Transcription</keyword>
<dbReference type="InterPro" id="IPR011598">
    <property type="entry name" value="bHLH_dom"/>
</dbReference>
<dbReference type="GO" id="GO:0005634">
    <property type="term" value="C:nucleus"/>
    <property type="evidence" value="ECO:0007669"/>
    <property type="project" value="UniProtKB-SubCell"/>
</dbReference>
<keyword evidence="7" id="KW-1185">Reference proteome</keyword>
<evidence type="ECO:0000256" key="4">
    <source>
        <dbReference type="ARBA" id="ARBA00023242"/>
    </source>
</evidence>
<evidence type="ECO:0000256" key="3">
    <source>
        <dbReference type="ARBA" id="ARBA00023163"/>
    </source>
</evidence>
<evidence type="ECO:0000256" key="1">
    <source>
        <dbReference type="ARBA" id="ARBA00004123"/>
    </source>
</evidence>
<proteinExistence type="predicted"/>
<dbReference type="Pfam" id="PF00010">
    <property type="entry name" value="HLH"/>
    <property type="match status" value="1"/>
</dbReference>
<dbReference type="InterPro" id="IPR024097">
    <property type="entry name" value="bHLH_ZIP_TF"/>
</dbReference>
<dbReference type="PANTHER" id="PTHR12565:SF442">
    <property type="entry name" value="TRANSCRIPTION FACTOR HBI1"/>
    <property type="match status" value="1"/>
</dbReference>
<name>A0A5N6Q3M6_9ASTR</name>
<dbReference type="AlphaFoldDB" id="A0A5N6Q3M6"/>
<dbReference type="Gene3D" id="4.10.280.10">
    <property type="entry name" value="Helix-loop-helix DNA-binding domain"/>
    <property type="match status" value="1"/>
</dbReference>
<dbReference type="SMART" id="SM00353">
    <property type="entry name" value="HLH"/>
    <property type="match status" value="1"/>
</dbReference>
<keyword evidence="4" id="KW-0539">Nucleus</keyword>
<feature type="domain" description="BHLH" evidence="5">
    <location>
        <begin position="127"/>
        <end position="177"/>
    </location>
</feature>
<dbReference type="InterPro" id="IPR036638">
    <property type="entry name" value="HLH_DNA-bd_sf"/>
</dbReference>
<evidence type="ECO:0000313" key="6">
    <source>
        <dbReference type="EMBL" id="KAD7479254.1"/>
    </source>
</evidence>
<evidence type="ECO:0000313" key="7">
    <source>
        <dbReference type="Proteomes" id="UP000326396"/>
    </source>
</evidence>
<dbReference type="PANTHER" id="PTHR12565">
    <property type="entry name" value="STEROL REGULATORY ELEMENT-BINDING PROTEIN"/>
    <property type="match status" value="1"/>
</dbReference>
<comment type="subcellular location">
    <subcellularLocation>
        <location evidence="1">Nucleus</location>
    </subcellularLocation>
</comment>
<gene>
    <name evidence="6" type="ORF">E3N88_02390</name>
</gene>
<evidence type="ECO:0000256" key="2">
    <source>
        <dbReference type="ARBA" id="ARBA00023015"/>
    </source>
</evidence>
<dbReference type="Proteomes" id="UP000326396">
    <property type="component" value="Linkage Group LG1"/>
</dbReference>
<sequence>MSEILQIFHQSPPSRYQMHSLLQRSPVNVESQFNRSFESSFASPDVSDHFQCYDFAGSSSVDELSMVTAIVEKNQSLSKRKFENVDCDWGLTRSPEARNSIHNGNSNPKIDLKPEPEYVHVRARRGQATDSHSLAERARREKIKKKMQYLQDLVPGCNKLTNKAAILDEIITYVQCLQRDAEFLTIKLAALTASEDFNMDNSLPEVQQIQLPSGSECILPAIHYGSEEIVASCASSS</sequence>
<dbReference type="EMBL" id="SZYD01000001">
    <property type="protein sequence ID" value="KAD7479254.1"/>
    <property type="molecule type" value="Genomic_DNA"/>
</dbReference>
<reference evidence="6 7" key="1">
    <citation type="submission" date="2019-05" db="EMBL/GenBank/DDBJ databases">
        <title>Mikania micrantha, genome provides insights into the molecular mechanism of rapid growth.</title>
        <authorList>
            <person name="Liu B."/>
        </authorList>
    </citation>
    <scope>NUCLEOTIDE SEQUENCE [LARGE SCALE GENOMIC DNA]</scope>
    <source>
        <strain evidence="6">NLD-2019</strain>
        <tissue evidence="6">Leaf</tissue>
    </source>
</reference>
<dbReference type="OrthoDB" id="1915602at2759"/>